<keyword evidence="2" id="KW-1185">Reference proteome</keyword>
<reference evidence="2" key="2">
    <citation type="submission" date="2017-12" db="EMBL/GenBank/DDBJ databases">
        <title>Genome sequence of the Bar-tailed Godwit (Limosa lapponica baueri).</title>
        <authorList>
            <person name="Lima N.C.B."/>
            <person name="Parody-Merino A.M."/>
            <person name="Battley P.F."/>
            <person name="Fidler A.E."/>
            <person name="Prosdocimi F."/>
        </authorList>
    </citation>
    <scope>NUCLEOTIDE SEQUENCE [LARGE SCALE GENOMIC DNA]</scope>
</reference>
<accession>A0A2I0UJM2</accession>
<dbReference type="PANTHER" id="PTHR33395">
    <property type="entry name" value="TRANSCRIPTASE, PUTATIVE-RELATED-RELATED"/>
    <property type="match status" value="1"/>
</dbReference>
<evidence type="ECO:0000313" key="2">
    <source>
        <dbReference type="Proteomes" id="UP000233556"/>
    </source>
</evidence>
<dbReference type="EMBL" id="KZ505720">
    <property type="protein sequence ID" value="PKU46257.1"/>
    <property type="molecule type" value="Genomic_DNA"/>
</dbReference>
<dbReference type="OrthoDB" id="416454at2759"/>
<dbReference type="PANTHER" id="PTHR33395:SF22">
    <property type="entry name" value="REVERSE TRANSCRIPTASE DOMAIN-CONTAINING PROTEIN"/>
    <property type="match status" value="1"/>
</dbReference>
<proteinExistence type="predicted"/>
<evidence type="ECO:0000313" key="1">
    <source>
        <dbReference type="EMBL" id="PKU46257.1"/>
    </source>
</evidence>
<name>A0A2I0UJM2_LIMLA</name>
<dbReference type="GO" id="GO:0061343">
    <property type="term" value="P:cell adhesion involved in heart morphogenesis"/>
    <property type="evidence" value="ECO:0007669"/>
    <property type="project" value="TreeGrafter"/>
</dbReference>
<protein>
    <submittedName>
        <fullName evidence="1">Uncharacterized protein</fullName>
    </submittedName>
</protein>
<dbReference type="InterPro" id="IPR043502">
    <property type="entry name" value="DNA/RNA_pol_sf"/>
</dbReference>
<organism evidence="1 2">
    <name type="scientific">Limosa lapponica baueri</name>
    <dbReference type="NCBI Taxonomy" id="1758121"/>
    <lineage>
        <taxon>Eukaryota</taxon>
        <taxon>Metazoa</taxon>
        <taxon>Chordata</taxon>
        <taxon>Craniata</taxon>
        <taxon>Vertebrata</taxon>
        <taxon>Euteleostomi</taxon>
        <taxon>Archelosauria</taxon>
        <taxon>Archosauria</taxon>
        <taxon>Dinosauria</taxon>
        <taxon>Saurischia</taxon>
        <taxon>Theropoda</taxon>
        <taxon>Coelurosauria</taxon>
        <taxon>Aves</taxon>
        <taxon>Neognathae</taxon>
        <taxon>Neoaves</taxon>
        <taxon>Charadriiformes</taxon>
        <taxon>Scolopacidae</taxon>
        <taxon>Limosa</taxon>
    </lineage>
</organism>
<dbReference type="Proteomes" id="UP000233556">
    <property type="component" value="Unassembled WGS sequence"/>
</dbReference>
<dbReference type="GO" id="GO:0007508">
    <property type="term" value="P:larval heart development"/>
    <property type="evidence" value="ECO:0007669"/>
    <property type="project" value="TreeGrafter"/>
</dbReference>
<gene>
    <name evidence="1" type="ORF">llap_3425</name>
</gene>
<sequence>MKRGFWLQREKERLTKEILRRLLDKIPWEAALKDIGVQEGWTHFKKEVLKAQEQAVPVCRKTSRRGRRPAWLNRDLLLDLGNKRRVYNLWKRGQTSHEDYKEGVKLCREKIRRAKAQLELNLATDVKDNKTCFYKFINNKRRIRENLPPLSDAEGNIVTKDEEKDEVLNAYFASVFSSGTSCSLDTQPHDLGDREGKQNESITIKEEEISDLLHGLDVHKSMGPDGLHPRVLKELTDVLAKLLSIIYMSWLTGEVLMDWRVANVTPIYKKGKKEDPGNYRPVSLTSIPGKVMEQVIMSAIINQIMVNQGIRPSQHGFKKGRSCQTNLISFYDKMTL</sequence>
<dbReference type="AlphaFoldDB" id="A0A2I0UJM2"/>
<dbReference type="SUPFAM" id="SSF56672">
    <property type="entry name" value="DNA/RNA polymerases"/>
    <property type="match status" value="1"/>
</dbReference>
<dbReference type="GO" id="GO:0031012">
    <property type="term" value="C:extracellular matrix"/>
    <property type="evidence" value="ECO:0007669"/>
    <property type="project" value="TreeGrafter"/>
</dbReference>
<reference evidence="2" key="1">
    <citation type="submission" date="2017-11" db="EMBL/GenBank/DDBJ databases">
        <authorList>
            <person name="Lima N.C."/>
            <person name="Parody-Merino A.M."/>
            <person name="Battley P.F."/>
            <person name="Fidler A.E."/>
            <person name="Prosdocimi F."/>
        </authorList>
    </citation>
    <scope>NUCLEOTIDE SEQUENCE [LARGE SCALE GENOMIC DNA]</scope>
</reference>